<sequence>MTNLKTLLSQDLEYRNLTAERARKAKSARRVKIAFRWCRSGFLLSTLCASLIGGGLLFVSGANSAGGTALSDETLSLVLIIQAVLLGVAGLYAFNLSARDYYGTATEARLKAEELRWELQYFALKLSDALSILPQFEARFLTFLDNQIRHLEGCTTRHRASLRWIIWFGAAATGVTALVQGLSAIASFSTVLVVAVLSACLPGLTVFLDGWTDQREGKLRAKLHDDSCAGLKRLRAKSGRLSTAIQAKDLETAKAYVDDVIALLR</sequence>
<organism evidence="2 3">
    <name type="scientific">Pelagimonas phthalicica</name>
    <dbReference type="NCBI Taxonomy" id="1037362"/>
    <lineage>
        <taxon>Bacteria</taxon>
        <taxon>Pseudomonadati</taxon>
        <taxon>Pseudomonadota</taxon>
        <taxon>Alphaproteobacteria</taxon>
        <taxon>Rhodobacterales</taxon>
        <taxon>Roseobacteraceae</taxon>
        <taxon>Pelagimonas</taxon>
    </lineage>
</organism>
<dbReference type="Proteomes" id="UP000225972">
    <property type="component" value="Unassembled WGS sequence"/>
</dbReference>
<proteinExistence type="predicted"/>
<reference evidence="3" key="1">
    <citation type="submission" date="2017-05" db="EMBL/GenBank/DDBJ databases">
        <authorList>
            <person name="Rodrigo-Torres L."/>
            <person name="Arahal R. D."/>
            <person name="Lucena T."/>
        </authorList>
    </citation>
    <scope>NUCLEOTIDE SEQUENCE [LARGE SCALE GENOMIC DNA]</scope>
    <source>
        <strain evidence="3">CECT 8649</strain>
    </source>
</reference>
<protein>
    <submittedName>
        <fullName evidence="2">Uncharacterized protein</fullName>
    </submittedName>
</protein>
<accession>A0A238JGJ8</accession>
<gene>
    <name evidence="2" type="ORF">TRP8649_03659</name>
</gene>
<evidence type="ECO:0000313" key="3">
    <source>
        <dbReference type="Proteomes" id="UP000225972"/>
    </source>
</evidence>
<feature type="transmembrane region" description="Helical" evidence="1">
    <location>
        <begin position="191"/>
        <end position="212"/>
    </location>
</feature>
<dbReference type="AlphaFoldDB" id="A0A238JGJ8"/>
<feature type="transmembrane region" description="Helical" evidence="1">
    <location>
        <begin position="74"/>
        <end position="94"/>
    </location>
</feature>
<keyword evidence="1" id="KW-1133">Transmembrane helix</keyword>
<feature type="transmembrane region" description="Helical" evidence="1">
    <location>
        <begin position="42"/>
        <end position="62"/>
    </location>
</feature>
<evidence type="ECO:0000256" key="1">
    <source>
        <dbReference type="SAM" id="Phobius"/>
    </source>
</evidence>
<keyword evidence="3" id="KW-1185">Reference proteome</keyword>
<name>A0A238JGJ8_9RHOB</name>
<keyword evidence="1" id="KW-0472">Membrane</keyword>
<feature type="transmembrane region" description="Helical" evidence="1">
    <location>
        <begin position="164"/>
        <end position="185"/>
    </location>
</feature>
<dbReference type="RefSeq" id="WP_099247597.1">
    <property type="nucleotide sequence ID" value="NZ_FXXP01000002.1"/>
</dbReference>
<dbReference type="EMBL" id="FXXP01000002">
    <property type="protein sequence ID" value="SMX29523.1"/>
    <property type="molecule type" value="Genomic_DNA"/>
</dbReference>
<evidence type="ECO:0000313" key="2">
    <source>
        <dbReference type="EMBL" id="SMX29523.1"/>
    </source>
</evidence>
<keyword evidence="1" id="KW-0812">Transmembrane</keyword>